<evidence type="ECO:0000313" key="2">
    <source>
        <dbReference type="Proteomes" id="UP000031408"/>
    </source>
</evidence>
<accession>A0A0C1IG46</accession>
<comment type="caution">
    <text evidence="1">The sequence shown here is derived from an EMBL/GenBank/DDBJ whole genome shotgun (WGS) entry which is preliminary data.</text>
</comment>
<evidence type="ECO:0000313" key="1">
    <source>
        <dbReference type="EMBL" id="KIC93135.1"/>
    </source>
</evidence>
<name>A0A0C1IG46_9BACT</name>
<proteinExistence type="predicted"/>
<gene>
    <name evidence="1" type="ORF">OI18_19140</name>
</gene>
<dbReference type="Proteomes" id="UP000031408">
    <property type="component" value="Unassembled WGS sequence"/>
</dbReference>
<organism evidence="1 2">
    <name type="scientific">Flavihumibacter solisilvae</name>
    <dbReference type="NCBI Taxonomy" id="1349421"/>
    <lineage>
        <taxon>Bacteria</taxon>
        <taxon>Pseudomonadati</taxon>
        <taxon>Bacteroidota</taxon>
        <taxon>Chitinophagia</taxon>
        <taxon>Chitinophagales</taxon>
        <taxon>Chitinophagaceae</taxon>
        <taxon>Flavihumibacter</taxon>
    </lineage>
</organism>
<dbReference type="AlphaFoldDB" id="A0A0C1IG46"/>
<sequence>MVLVSHALSAQFKMIAESTVFEEPEKGFSKILQMKNGYTMFFHITVKDGIDVKLYDEKHKPKAAKHLAPSYGKLKGGSVEGIFEINGDAILMISEFDGRVPTLFRLIVDGKTGELKDTKQVAELHKLGITSGYAMAFGGVPMPDFFVRKDPKSDHYAIAMFNSFESDRNRRIEILYFGPDNKEISHAFYASPEGKYKYMEYLDMAVIGNKSVSILANGFNTRASGGNEKELLLANLDAGAKDVSLTKLDFTKDMVITGGIVRYNPVTKKIVMLASAAKGRRSNQITPFLAIIDPFAKKLEMNDEIYPRQALQKSAEVFGEKRAFWGTPQNLYINNDGSFSVVYEEITNIVRNSGNYTSLSVRLTNVAIANYSIIGTEMGSYFIPKSHYIVGQNLSPFYLSMRDGMGQKLEGGNQFKSFAYLDGTKKSYVLFNDVEENRESSKKGKLTTIQGVSDCDAYFFNISGSDVMPERQFVFGKPESRKEHNLALFTISDYDREKNTLVTLKLENDRGDKGVKVVWMQPE</sequence>
<reference evidence="1 2" key="1">
    <citation type="submission" date="2014-11" db="EMBL/GenBank/DDBJ databases">
        <title>Genome sequence of Flavihumibacter solisilvae 3-3.</title>
        <authorList>
            <person name="Zhou G."/>
            <person name="Li M."/>
            <person name="Wang G."/>
        </authorList>
    </citation>
    <scope>NUCLEOTIDE SEQUENCE [LARGE SCALE GENOMIC DNA]</scope>
    <source>
        <strain evidence="1 2">3-3</strain>
    </source>
</reference>
<dbReference type="STRING" id="1349421.OI18_19140"/>
<keyword evidence="2" id="KW-1185">Reference proteome</keyword>
<dbReference type="EMBL" id="JSVC01000022">
    <property type="protein sequence ID" value="KIC93135.1"/>
    <property type="molecule type" value="Genomic_DNA"/>
</dbReference>
<protein>
    <submittedName>
        <fullName evidence="1">Uncharacterized protein</fullName>
    </submittedName>
</protein>